<feature type="compositionally biased region" description="Low complexity" evidence="5">
    <location>
        <begin position="249"/>
        <end position="270"/>
    </location>
</feature>
<evidence type="ECO:0000259" key="6">
    <source>
        <dbReference type="Pfam" id="PF03467"/>
    </source>
</evidence>
<protein>
    <recommendedName>
        <fullName evidence="6">UPF3 domain-containing protein</fullName>
    </recommendedName>
</protein>
<dbReference type="InterPro" id="IPR005120">
    <property type="entry name" value="UPF3_dom"/>
</dbReference>
<proteinExistence type="inferred from homology"/>
<comment type="subcellular location">
    <subcellularLocation>
        <location evidence="1">Nucleus</location>
    </subcellularLocation>
</comment>
<reference evidence="7" key="1">
    <citation type="journal article" date="2019" name="Plant J.">
        <title>Chlorella vulgaris genome assembly and annotation reveals the molecular basis for metabolic acclimation to high light conditions.</title>
        <authorList>
            <person name="Cecchin M."/>
            <person name="Marcolungo L."/>
            <person name="Rossato M."/>
            <person name="Girolomoni L."/>
            <person name="Cosentino E."/>
            <person name="Cuine S."/>
            <person name="Li-Beisson Y."/>
            <person name="Delledonne M."/>
            <person name="Ballottari M."/>
        </authorList>
    </citation>
    <scope>NUCLEOTIDE SEQUENCE</scope>
    <source>
        <strain evidence="7">211/11P</strain>
    </source>
</reference>
<feature type="compositionally biased region" description="Low complexity" evidence="5">
    <location>
        <begin position="360"/>
        <end position="389"/>
    </location>
</feature>
<evidence type="ECO:0000313" key="8">
    <source>
        <dbReference type="Proteomes" id="UP001055712"/>
    </source>
</evidence>
<keyword evidence="3" id="KW-0866">Nonsense-mediated mRNA decay</keyword>
<feature type="domain" description="UPF3" evidence="6">
    <location>
        <begin position="7"/>
        <end position="163"/>
    </location>
</feature>
<comment type="similarity">
    <text evidence="2">Belongs to the RENT3 family.</text>
</comment>
<feature type="compositionally biased region" description="Low complexity" evidence="5">
    <location>
        <begin position="229"/>
        <end position="239"/>
    </location>
</feature>
<dbReference type="GO" id="GO:0005730">
    <property type="term" value="C:nucleolus"/>
    <property type="evidence" value="ECO:0007669"/>
    <property type="project" value="TreeGrafter"/>
</dbReference>
<dbReference type="GO" id="GO:0003729">
    <property type="term" value="F:mRNA binding"/>
    <property type="evidence" value="ECO:0007669"/>
    <property type="project" value="TreeGrafter"/>
</dbReference>
<dbReference type="Pfam" id="PF03467">
    <property type="entry name" value="Smg4_UPF3"/>
    <property type="match status" value="1"/>
</dbReference>
<accession>A0A9D4TSI9</accession>
<keyword evidence="8" id="KW-1185">Reference proteome</keyword>
<dbReference type="PANTHER" id="PTHR13112:SF0">
    <property type="entry name" value="FI21285P1"/>
    <property type="match status" value="1"/>
</dbReference>
<evidence type="ECO:0000256" key="3">
    <source>
        <dbReference type="ARBA" id="ARBA00023161"/>
    </source>
</evidence>
<dbReference type="SUPFAM" id="SSF54928">
    <property type="entry name" value="RNA-binding domain, RBD"/>
    <property type="match status" value="1"/>
</dbReference>
<keyword evidence="4" id="KW-0539">Nucleus</keyword>
<evidence type="ECO:0000256" key="2">
    <source>
        <dbReference type="ARBA" id="ARBA00005991"/>
    </source>
</evidence>
<dbReference type="InterPro" id="IPR039722">
    <property type="entry name" value="Upf3"/>
</dbReference>
<dbReference type="PANTHER" id="PTHR13112">
    <property type="entry name" value="UPF3 REGULATOR OF NONSENSE TRANSCRIPTS-LIKE PROTEIN"/>
    <property type="match status" value="1"/>
</dbReference>
<dbReference type="EMBL" id="SIDB01000004">
    <property type="protein sequence ID" value="KAI3433497.1"/>
    <property type="molecule type" value="Genomic_DNA"/>
</dbReference>
<dbReference type="InterPro" id="IPR035979">
    <property type="entry name" value="RBD_domain_sf"/>
</dbReference>
<dbReference type="AlphaFoldDB" id="A0A9D4TSI9"/>
<dbReference type="Gene3D" id="3.30.70.330">
    <property type="match status" value="1"/>
</dbReference>
<evidence type="ECO:0000256" key="1">
    <source>
        <dbReference type="ARBA" id="ARBA00004123"/>
    </source>
</evidence>
<feature type="region of interest" description="Disordered" evidence="5">
    <location>
        <begin position="173"/>
        <end position="196"/>
    </location>
</feature>
<dbReference type="InterPro" id="IPR012677">
    <property type="entry name" value="Nucleotide-bd_a/b_plait_sf"/>
</dbReference>
<name>A0A9D4TSI9_CHLVU</name>
<evidence type="ECO:0000256" key="4">
    <source>
        <dbReference type="ARBA" id="ARBA00023242"/>
    </source>
</evidence>
<evidence type="ECO:0000313" key="7">
    <source>
        <dbReference type="EMBL" id="KAI3433497.1"/>
    </source>
</evidence>
<gene>
    <name evidence="7" type="ORF">D9Q98_003309</name>
</gene>
<sequence>MSTPDTRCKVVVRRLPPSLQEETFREAVQDWIERADWFCYVQGKASAKEVLHSRAYLRLKDCAEVPRFQQAWDGHAFVNERGTQFRCQVEYAPYQKVPRQRVKRDPKEGTLERDADYTAFVERLQAGPEPAAPSEPAAAADGQAGGTAAPVITPLMQYMKDKRAPKVAVLAARRGAKGQSVATGGKGKAVTAGGDKKNKAAAAAAAAAAATGKKADAKLVAAGKKADAKQSSSAAATQKGGKKSNSGGPAKKPAAAAAAVAAAAAAAAEPSVPPPGILRRPSGQVPAAQTSAAAQQDQASAKPEAGGKQATGKQQPQAGKAKQEAKQAKDASQQQQPPKVLRVLSRPGARQQPTGEGGEAADVQASTSAAAAAAAAGGSADQAAQQPPSKAERVRAGFKTYQPQAKAASRLLQQALPQAQAGNSAEPGAGAGRGSGGGRGRGRGGRQRPPAAAAAGAAEAGQEGEQ</sequence>
<reference evidence="7" key="2">
    <citation type="submission" date="2020-11" db="EMBL/GenBank/DDBJ databases">
        <authorList>
            <person name="Cecchin M."/>
            <person name="Marcolungo L."/>
            <person name="Rossato M."/>
            <person name="Girolomoni L."/>
            <person name="Cosentino E."/>
            <person name="Cuine S."/>
            <person name="Li-Beisson Y."/>
            <person name="Delledonne M."/>
            <person name="Ballottari M."/>
        </authorList>
    </citation>
    <scope>NUCLEOTIDE SEQUENCE</scope>
    <source>
        <strain evidence="7">211/11P</strain>
        <tissue evidence="7">Whole cell</tissue>
    </source>
</reference>
<dbReference type="OrthoDB" id="18087at2759"/>
<comment type="caution">
    <text evidence="7">The sequence shown here is derived from an EMBL/GenBank/DDBJ whole genome shotgun (WGS) entry which is preliminary data.</text>
</comment>
<feature type="compositionally biased region" description="Low complexity" evidence="5">
    <location>
        <begin position="447"/>
        <end position="466"/>
    </location>
</feature>
<dbReference type="GO" id="GO:0005737">
    <property type="term" value="C:cytoplasm"/>
    <property type="evidence" value="ECO:0007669"/>
    <property type="project" value="TreeGrafter"/>
</dbReference>
<feature type="compositionally biased region" description="Low complexity" evidence="5">
    <location>
        <begin position="407"/>
        <end position="428"/>
    </location>
</feature>
<evidence type="ECO:0000256" key="5">
    <source>
        <dbReference type="SAM" id="MobiDB-lite"/>
    </source>
</evidence>
<dbReference type="GO" id="GO:0045727">
    <property type="term" value="P:positive regulation of translation"/>
    <property type="evidence" value="ECO:0007669"/>
    <property type="project" value="TreeGrafter"/>
</dbReference>
<dbReference type="GO" id="GO:0000184">
    <property type="term" value="P:nuclear-transcribed mRNA catabolic process, nonsense-mediated decay"/>
    <property type="evidence" value="ECO:0007669"/>
    <property type="project" value="UniProtKB-KW"/>
</dbReference>
<dbReference type="CDD" id="cd12455">
    <property type="entry name" value="RRM_like_Smg4_UPF3"/>
    <property type="match status" value="1"/>
</dbReference>
<feature type="compositionally biased region" description="Gly residues" evidence="5">
    <location>
        <begin position="429"/>
        <end position="439"/>
    </location>
</feature>
<dbReference type="Proteomes" id="UP001055712">
    <property type="component" value="Unassembled WGS sequence"/>
</dbReference>
<feature type="compositionally biased region" description="Low complexity" evidence="5">
    <location>
        <begin position="287"/>
        <end position="320"/>
    </location>
</feature>
<feature type="region of interest" description="Disordered" evidence="5">
    <location>
        <begin position="225"/>
        <end position="466"/>
    </location>
</feature>
<feature type="compositionally biased region" description="Low complexity" evidence="5">
    <location>
        <begin position="330"/>
        <end position="339"/>
    </location>
</feature>
<organism evidence="7 8">
    <name type="scientific">Chlorella vulgaris</name>
    <name type="common">Green alga</name>
    <dbReference type="NCBI Taxonomy" id="3077"/>
    <lineage>
        <taxon>Eukaryota</taxon>
        <taxon>Viridiplantae</taxon>
        <taxon>Chlorophyta</taxon>
        <taxon>core chlorophytes</taxon>
        <taxon>Trebouxiophyceae</taxon>
        <taxon>Chlorellales</taxon>
        <taxon>Chlorellaceae</taxon>
        <taxon>Chlorella clade</taxon>
        <taxon>Chlorella</taxon>
    </lineage>
</organism>